<dbReference type="AlphaFoldDB" id="A0A6L7IRV9"/>
<evidence type="ECO:0000256" key="1">
    <source>
        <dbReference type="ARBA" id="ARBA00001974"/>
    </source>
</evidence>
<feature type="domain" description="FAD-dependent oxidoreductase 2 FAD-binding" evidence="5">
    <location>
        <begin position="80"/>
        <end position="501"/>
    </location>
</feature>
<evidence type="ECO:0000313" key="7">
    <source>
        <dbReference type="Proteomes" id="UP000478463"/>
    </source>
</evidence>
<dbReference type="KEGG" id="egd:GS424_001005"/>
<dbReference type="PROSITE" id="PS51318">
    <property type="entry name" value="TAT"/>
    <property type="match status" value="1"/>
</dbReference>
<evidence type="ECO:0000256" key="2">
    <source>
        <dbReference type="ARBA" id="ARBA00022630"/>
    </source>
</evidence>
<evidence type="ECO:0000256" key="3">
    <source>
        <dbReference type="ARBA" id="ARBA00022827"/>
    </source>
</evidence>
<dbReference type="InterPro" id="IPR003953">
    <property type="entry name" value="FAD-dep_OxRdtase_2_FAD-bd"/>
</dbReference>
<dbReference type="SUPFAM" id="SSF51905">
    <property type="entry name" value="FAD/NAD(P)-binding domain"/>
    <property type="match status" value="1"/>
</dbReference>
<evidence type="ECO:0000313" key="6">
    <source>
        <dbReference type="EMBL" id="QOS68483.1"/>
    </source>
</evidence>
<dbReference type="SUPFAM" id="SSF56425">
    <property type="entry name" value="Succinate dehydrogenase/fumarate reductase flavoprotein, catalytic domain"/>
    <property type="match status" value="1"/>
</dbReference>
<dbReference type="GO" id="GO:0033765">
    <property type="term" value="F:steroid dehydrogenase activity, acting on the CH-CH group of donors"/>
    <property type="evidence" value="ECO:0007669"/>
    <property type="project" value="UniProtKB-ARBA"/>
</dbReference>
<dbReference type="RefSeq" id="WP_160942150.1">
    <property type="nucleotide sequence ID" value="NZ_CP063310.1"/>
</dbReference>
<dbReference type="Gene3D" id="3.90.700.10">
    <property type="entry name" value="Succinate dehydrogenase/fumarate reductase flavoprotein, catalytic domain"/>
    <property type="match status" value="1"/>
</dbReference>
<dbReference type="Pfam" id="PF00890">
    <property type="entry name" value="FAD_binding_2"/>
    <property type="match status" value="1"/>
</dbReference>
<dbReference type="InterPro" id="IPR036188">
    <property type="entry name" value="FAD/NAD-bd_sf"/>
</dbReference>
<gene>
    <name evidence="6" type="ORF">GS424_001005</name>
</gene>
<protein>
    <submittedName>
        <fullName evidence="6">FAD-binding protein</fullName>
    </submittedName>
</protein>
<evidence type="ECO:0000259" key="5">
    <source>
        <dbReference type="Pfam" id="PF00890"/>
    </source>
</evidence>
<dbReference type="EMBL" id="CP063310">
    <property type="protein sequence ID" value="QOS68483.1"/>
    <property type="molecule type" value="Genomic_DNA"/>
</dbReference>
<dbReference type="PANTHER" id="PTHR43400">
    <property type="entry name" value="FUMARATE REDUCTASE"/>
    <property type="match status" value="1"/>
</dbReference>
<keyword evidence="4" id="KW-0560">Oxidoreductase</keyword>
<keyword evidence="2" id="KW-0285">Flavoprotein</keyword>
<keyword evidence="3" id="KW-0274">FAD</keyword>
<dbReference type="PANTHER" id="PTHR43400:SF10">
    <property type="entry name" value="3-OXOSTEROID 1-DEHYDROGENASE"/>
    <property type="match status" value="1"/>
</dbReference>
<reference evidence="6 7" key="1">
    <citation type="submission" date="2020-10" db="EMBL/GenBank/DDBJ databases">
        <title>Eggerthella sp. nov., isolated from human feces.</title>
        <authorList>
            <person name="Yajun G."/>
        </authorList>
    </citation>
    <scope>NUCLEOTIDE SEQUENCE [LARGE SCALE GENOMIC DNA]</scope>
    <source>
        <strain evidence="6 7">HF-1101</strain>
    </source>
</reference>
<dbReference type="NCBIfam" id="TIGR01409">
    <property type="entry name" value="TAT_signal_seq"/>
    <property type="match status" value="1"/>
</dbReference>
<name>A0A6L7IRV9_9ACTN</name>
<evidence type="ECO:0000256" key="4">
    <source>
        <dbReference type="ARBA" id="ARBA00023002"/>
    </source>
</evidence>
<accession>A0A6L7IRV9</accession>
<comment type="cofactor">
    <cofactor evidence="1">
        <name>FAD</name>
        <dbReference type="ChEBI" id="CHEBI:57692"/>
    </cofactor>
</comment>
<dbReference type="InterPro" id="IPR019546">
    <property type="entry name" value="TAT_signal_bac_arc"/>
</dbReference>
<dbReference type="GO" id="GO:0008202">
    <property type="term" value="P:steroid metabolic process"/>
    <property type="evidence" value="ECO:0007669"/>
    <property type="project" value="UniProtKB-ARBA"/>
</dbReference>
<dbReference type="InterPro" id="IPR006311">
    <property type="entry name" value="TAT_signal"/>
</dbReference>
<dbReference type="Gene3D" id="3.50.50.60">
    <property type="entry name" value="FAD/NAD(P)-binding domain"/>
    <property type="match status" value="1"/>
</dbReference>
<organism evidence="6 7">
    <name type="scientific">Eggerthella guodeyinii</name>
    <dbReference type="NCBI Taxonomy" id="2690837"/>
    <lineage>
        <taxon>Bacteria</taxon>
        <taxon>Bacillati</taxon>
        <taxon>Actinomycetota</taxon>
        <taxon>Coriobacteriia</taxon>
        <taxon>Eggerthellales</taxon>
        <taxon>Eggerthellaceae</taxon>
        <taxon>Eggerthella</taxon>
    </lineage>
</organism>
<proteinExistence type="predicted"/>
<dbReference type="InterPro" id="IPR027477">
    <property type="entry name" value="Succ_DH/fumarate_Rdtase_cat_sf"/>
</dbReference>
<sequence>MQQGTTNETGISRRGFLAGAAVSALAGGLGLAGCAPQAKAGAATQGNEEGTSGAQQADQARDAFAAPEPITDVSEEKDFDIVIVGLGMSGACAALAAVEGGAKVAVLQKVGIPMTHGNFCAVINCDELTEAGCQTMDVDAVMKTFNENNSNAINWNLVKRYFEESPESGSWLLSRAEEAGAEAIIPAPVPAVKFKGKQVAGVTALAELAQSKGAEVFYSTSGKQLVRDDGGRVTGVIGETDAGKHIQFNAAKGVVLATGCYGNNKDMLAKWSPGAEPFENFYNPPVNDGDGHLMGLWVGGRMQEAPHPKMIHVHHYVGDGDKNAPMRKCPWLNINDYGDRFMDESVLYEFRCNEAIKYPDAHSTQIFDGNYETYYAQMPNQSDPANDGTLEDFIEWGMAFKADTLDDLATQLEVPADHLKATVERYNELVAAGHDDDYLKSMDFMFPIDTPPFYGIRRQYVISAITGGLEVDESCNVVDENWQPIPGLFAVGNAQGGMFGGSDYPFDITGLSLGRAMTFGYVVGRDLAKA</sequence>
<dbReference type="InterPro" id="IPR050315">
    <property type="entry name" value="FAD-oxidoreductase_2"/>
</dbReference>
<dbReference type="Proteomes" id="UP000478463">
    <property type="component" value="Chromosome"/>
</dbReference>